<dbReference type="GO" id="GO:0071973">
    <property type="term" value="P:bacterial-type flagellum-dependent cell motility"/>
    <property type="evidence" value="ECO:0007669"/>
    <property type="project" value="InterPro"/>
</dbReference>
<dbReference type="PANTHER" id="PTHR34653:SF1">
    <property type="entry name" value="FLAGELLAR HOOK-BASAL BODY COMPLEX PROTEIN FLIE"/>
    <property type="match status" value="1"/>
</dbReference>
<keyword evidence="6" id="KW-0966">Cell projection</keyword>
<reference evidence="6" key="2">
    <citation type="submission" date="2021-04" db="EMBL/GenBank/DDBJ databases">
        <authorList>
            <person name="Gilroy R."/>
        </authorList>
    </citation>
    <scope>NUCLEOTIDE SEQUENCE</scope>
    <source>
        <strain evidence="6">CHK192-8294</strain>
    </source>
</reference>
<keyword evidence="6" id="KW-0282">Flagellum</keyword>
<protein>
    <recommendedName>
        <fullName evidence="4">Flagellar hook-basal body complex protein FliE</fullName>
    </recommendedName>
</protein>
<reference evidence="6" key="1">
    <citation type="journal article" date="2021" name="PeerJ">
        <title>Extensive microbial diversity within the chicken gut microbiome revealed by metagenomics and culture.</title>
        <authorList>
            <person name="Gilroy R."/>
            <person name="Ravi A."/>
            <person name="Getino M."/>
            <person name="Pursley I."/>
            <person name="Horton D.L."/>
            <person name="Alikhan N.F."/>
            <person name="Baker D."/>
            <person name="Gharbi K."/>
            <person name="Hall N."/>
            <person name="Watson M."/>
            <person name="Adriaenssens E.M."/>
            <person name="Foster-Nyarko E."/>
            <person name="Jarju S."/>
            <person name="Secka A."/>
            <person name="Antonio M."/>
            <person name="Oren A."/>
            <person name="Chaudhuri R.R."/>
            <person name="La Ragione R."/>
            <person name="Hildebrand F."/>
            <person name="Pallen M.J."/>
        </authorList>
    </citation>
    <scope>NUCLEOTIDE SEQUENCE</scope>
    <source>
        <strain evidence="6">CHK192-8294</strain>
    </source>
</reference>
<dbReference type="GO" id="GO:0003774">
    <property type="term" value="F:cytoskeletal motor activity"/>
    <property type="evidence" value="ECO:0007669"/>
    <property type="project" value="InterPro"/>
</dbReference>
<proteinExistence type="inferred from homology"/>
<evidence type="ECO:0000256" key="2">
    <source>
        <dbReference type="ARBA" id="ARBA00009272"/>
    </source>
</evidence>
<name>A0A9D2MM15_9FIRM</name>
<keyword evidence="3 4" id="KW-0975">Bacterial flagellum</keyword>
<organism evidence="6 7">
    <name type="scientific">Candidatus Flavonifractor intestinigallinarum</name>
    <dbReference type="NCBI Taxonomy" id="2838586"/>
    <lineage>
        <taxon>Bacteria</taxon>
        <taxon>Bacillati</taxon>
        <taxon>Bacillota</taxon>
        <taxon>Clostridia</taxon>
        <taxon>Eubacteriales</taxon>
        <taxon>Oscillospiraceae</taxon>
        <taxon>Flavonifractor</taxon>
    </lineage>
</organism>
<comment type="caution">
    <text evidence="6">The sequence shown here is derived from an EMBL/GenBank/DDBJ whole genome shotgun (WGS) entry which is preliminary data.</text>
</comment>
<evidence type="ECO:0000256" key="3">
    <source>
        <dbReference type="ARBA" id="ARBA00023143"/>
    </source>
</evidence>
<feature type="region of interest" description="Disordered" evidence="5">
    <location>
        <begin position="1"/>
        <end position="25"/>
    </location>
</feature>
<dbReference type="AlphaFoldDB" id="A0A9D2MM15"/>
<keyword evidence="6" id="KW-0969">Cilium</keyword>
<dbReference type="EMBL" id="DWXO01000077">
    <property type="protein sequence ID" value="HJB80891.1"/>
    <property type="molecule type" value="Genomic_DNA"/>
</dbReference>
<dbReference type="GO" id="GO:0009425">
    <property type="term" value="C:bacterial-type flagellum basal body"/>
    <property type="evidence" value="ECO:0007669"/>
    <property type="project" value="UniProtKB-SubCell"/>
</dbReference>
<evidence type="ECO:0000256" key="4">
    <source>
        <dbReference type="HAMAP-Rule" id="MF_00724"/>
    </source>
</evidence>
<dbReference type="GO" id="GO:0005198">
    <property type="term" value="F:structural molecule activity"/>
    <property type="evidence" value="ECO:0007669"/>
    <property type="project" value="InterPro"/>
</dbReference>
<evidence type="ECO:0000313" key="7">
    <source>
        <dbReference type="Proteomes" id="UP000823921"/>
    </source>
</evidence>
<evidence type="ECO:0000313" key="6">
    <source>
        <dbReference type="EMBL" id="HJB80891.1"/>
    </source>
</evidence>
<gene>
    <name evidence="4" type="primary">fliE</name>
    <name evidence="6" type="ORF">H9712_07890</name>
</gene>
<evidence type="ECO:0000256" key="1">
    <source>
        <dbReference type="ARBA" id="ARBA00004117"/>
    </source>
</evidence>
<dbReference type="Proteomes" id="UP000823921">
    <property type="component" value="Unassembled WGS sequence"/>
</dbReference>
<dbReference type="Pfam" id="PF02049">
    <property type="entry name" value="FliE"/>
    <property type="match status" value="1"/>
</dbReference>
<accession>A0A9D2MM15</accession>
<comment type="subcellular location">
    <subcellularLocation>
        <location evidence="1 4">Bacterial flagellum basal body</location>
    </subcellularLocation>
</comment>
<dbReference type="HAMAP" id="MF_00724">
    <property type="entry name" value="FliE"/>
    <property type="match status" value="1"/>
</dbReference>
<dbReference type="InterPro" id="IPR001624">
    <property type="entry name" value="FliE"/>
</dbReference>
<evidence type="ECO:0000256" key="5">
    <source>
        <dbReference type="SAM" id="MobiDB-lite"/>
    </source>
</evidence>
<dbReference type="PANTHER" id="PTHR34653">
    <property type="match status" value="1"/>
</dbReference>
<sequence length="101" mass="10976">MTSLQTISPIQPLWSTDSPAASEIQNGQPSMFTEIFQSMINNVKETDAAKNEAVYALVTGQLDNPAEATIAATQASIATELLVQMRDRALDAYSELMRISI</sequence>
<comment type="similarity">
    <text evidence="2 4">Belongs to the FliE family.</text>
</comment>